<sequence length="103" mass="11767">MKEEEEMKELEEIKELEDELPHLGISSHYEIKEIASISKPAVNANVNAPWYARLKVLHNDLEVMSIFGSYQRDFGQIIPNACHRPAKNFFVMSLLIPAAIKTV</sequence>
<reference evidence="1 2" key="1">
    <citation type="journal article" date="2019" name="Sci. Rep.">
        <title>Orb-weaving spider Araneus ventricosus genome elucidates the spidroin gene catalogue.</title>
        <authorList>
            <person name="Kono N."/>
            <person name="Nakamura H."/>
            <person name="Ohtoshi R."/>
            <person name="Moran D.A.P."/>
            <person name="Shinohara A."/>
            <person name="Yoshida Y."/>
            <person name="Fujiwara M."/>
            <person name="Mori M."/>
            <person name="Tomita M."/>
            <person name="Arakawa K."/>
        </authorList>
    </citation>
    <scope>NUCLEOTIDE SEQUENCE [LARGE SCALE GENOMIC DNA]</scope>
</reference>
<accession>A0A4Y2DXF2</accession>
<comment type="caution">
    <text evidence="1">The sequence shown here is derived from an EMBL/GenBank/DDBJ whole genome shotgun (WGS) entry which is preliminary data.</text>
</comment>
<protein>
    <submittedName>
        <fullName evidence="1">Uncharacterized protein</fullName>
    </submittedName>
</protein>
<name>A0A4Y2DXF2_ARAVE</name>
<proteinExistence type="predicted"/>
<dbReference type="AlphaFoldDB" id="A0A4Y2DXF2"/>
<evidence type="ECO:0000313" key="1">
    <source>
        <dbReference type="EMBL" id="GBM20324.1"/>
    </source>
</evidence>
<gene>
    <name evidence="1" type="ORF">AVEN_195878_1</name>
</gene>
<dbReference type="Proteomes" id="UP000499080">
    <property type="component" value="Unassembled WGS sequence"/>
</dbReference>
<dbReference type="EMBL" id="BGPR01000440">
    <property type="protein sequence ID" value="GBM20324.1"/>
    <property type="molecule type" value="Genomic_DNA"/>
</dbReference>
<keyword evidence="2" id="KW-1185">Reference proteome</keyword>
<organism evidence="1 2">
    <name type="scientific">Araneus ventricosus</name>
    <name type="common">Orbweaver spider</name>
    <name type="synonym">Epeira ventricosa</name>
    <dbReference type="NCBI Taxonomy" id="182803"/>
    <lineage>
        <taxon>Eukaryota</taxon>
        <taxon>Metazoa</taxon>
        <taxon>Ecdysozoa</taxon>
        <taxon>Arthropoda</taxon>
        <taxon>Chelicerata</taxon>
        <taxon>Arachnida</taxon>
        <taxon>Araneae</taxon>
        <taxon>Araneomorphae</taxon>
        <taxon>Entelegynae</taxon>
        <taxon>Araneoidea</taxon>
        <taxon>Araneidae</taxon>
        <taxon>Araneus</taxon>
    </lineage>
</organism>
<evidence type="ECO:0000313" key="2">
    <source>
        <dbReference type="Proteomes" id="UP000499080"/>
    </source>
</evidence>